<keyword evidence="6" id="KW-0732">Signal</keyword>
<dbReference type="Gene3D" id="3.40.50.1700">
    <property type="entry name" value="Glycoside hydrolase family 3 C-terminal domain"/>
    <property type="match status" value="1"/>
</dbReference>
<dbReference type="InterPro" id="IPR017853">
    <property type="entry name" value="GH"/>
</dbReference>
<dbReference type="InterPro" id="IPR036962">
    <property type="entry name" value="Glyco_hydro_3_N_sf"/>
</dbReference>
<dbReference type="GO" id="GO:0004563">
    <property type="term" value="F:beta-N-acetylhexosaminidase activity"/>
    <property type="evidence" value="ECO:0007669"/>
    <property type="project" value="UniProtKB-EC"/>
</dbReference>
<dbReference type="Gene3D" id="3.20.20.300">
    <property type="entry name" value="Glycoside hydrolase, family 3, N-terminal domain"/>
    <property type="match status" value="1"/>
</dbReference>
<dbReference type="Proteomes" id="UP000002724">
    <property type="component" value="Chromosome"/>
</dbReference>
<accession>B4SB95</accession>
<evidence type="ECO:0000256" key="6">
    <source>
        <dbReference type="SAM" id="SignalP"/>
    </source>
</evidence>
<dbReference type="CAZy" id="GH3">
    <property type="family name" value="Glycoside Hydrolase Family 3"/>
</dbReference>
<dbReference type="PANTHER" id="PTHR30480">
    <property type="entry name" value="BETA-HEXOSAMINIDASE-RELATED"/>
    <property type="match status" value="1"/>
</dbReference>
<keyword evidence="4 8" id="KW-0378">Hydrolase</keyword>
<dbReference type="EMBL" id="CP001110">
    <property type="protein sequence ID" value="ACF42516.1"/>
    <property type="molecule type" value="Genomic_DNA"/>
</dbReference>
<evidence type="ECO:0000256" key="3">
    <source>
        <dbReference type="ARBA" id="ARBA00012663"/>
    </source>
</evidence>
<dbReference type="AlphaFoldDB" id="B4SB95"/>
<comment type="similarity">
    <text evidence="2">Belongs to the glycosyl hydrolase 3 family.</text>
</comment>
<proteinExistence type="inferred from homology"/>
<name>B4SB95_PELPB</name>
<dbReference type="InterPro" id="IPR036881">
    <property type="entry name" value="Glyco_hydro_3_C_sf"/>
</dbReference>
<evidence type="ECO:0000256" key="2">
    <source>
        <dbReference type="ARBA" id="ARBA00005336"/>
    </source>
</evidence>
<dbReference type="InterPro" id="IPR050226">
    <property type="entry name" value="NagZ_Beta-hexosaminidase"/>
</dbReference>
<feature type="domain" description="Glycoside hydrolase family 3 N-terminal" evidence="7">
    <location>
        <begin position="57"/>
        <end position="375"/>
    </location>
</feature>
<comment type="catalytic activity">
    <reaction evidence="1">
        <text>Hydrolysis of terminal non-reducing N-acetyl-D-hexosamine residues in N-acetyl-beta-D-hexosaminides.</text>
        <dbReference type="EC" id="3.2.1.52"/>
    </reaction>
</comment>
<dbReference type="PANTHER" id="PTHR30480:SF13">
    <property type="entry name" value="BETA-HEXOSAMINIDASE"/>
    <property type="match status" value="1"/>
</dbReference>
<organism evidence="8 9">
    <name type="scientific">Pelodictyon phaeoclathratiforme (strain DSM 5477 / BU-1)</name>
    <dbReference type="NCBI Taxonomy" id="324925"/>
    <lineage>
        <taxon>Bacteria</taxon>
        <taxon>Pseudomonadati</taxon>
        <taxon>Chlorobiota</taxon>
        <taxon>Chlorobiia</taxon>
        <taxon>Chlorobiales</taxon>
        <taxon>Chlorobiaceae</taxon>
        <taxon>Chlorobium/Pelodictyon group</taxon>
        <taxon>Pelodictyon</taxon>
    </lineage>
</organism>
<evidence type="ECO:0000256" key="1">
    <source>
        <dbReference type="ARBA" id="ARBA00001231"/>
    </source>
</evidence>
<dbReference type="HOGENOM" id="CLU_008392_5_3_10"/>
<dbReference type="PRINTS" id="PR00133">
    <property type="entry name" value="GLHYDRLASE3"/>
</dbReference>
<dbReference type="PROSITE" id="PS00775">
    <property type="entry name" value="GLYCOSYL_HYDROL_F3"/>
    <property type="match status" value="1"/>
</dbReference>
<dbReference type="InterPro" id="IPR019800">
    <property type="entry name" value="Glyco_hydro_3_AS"/>
</dbReference>
<reference evidence="8 9" key="1">
    <citation type="submission" date="2008-06" db="EMBL/GenBank/DDBJ databases">
        <title>Complete sequence of Pelodictyon phaeoclathratiforme BU-1.</title>
        <authorList>
            <consortium name="US DOE Joint Genome Institute"/>
            <person name="Lucas S."/>
            <person name="Copeland A."/>
            <person name="Lapidus A."/>
            <person name="Glavina del Rio T."/>
            <person name="Dalin E."/>
            <person name="Tice H."/>
            <person name="Bruce D."/>
            <person name="Goodwin L."/>
            <person name="Pitluck S."/>
            <person name="Schmutz J."/>
            <person name="Larimer F."/>
            <person name="Land M."/>
            <person name="Hauser L."/>
            <person name="Kyrpides N."/>
            <person name="Mikhailova N."/>
            <person name="Liu Z."/>
            <person name="Li T."/>
            <person name="Zhao F."/>
            <person name="Overmann J."/>
            <person name="Bryant D.A."/>
            <person name="Richardson P."/>
        </authorList>
    </citation>
    <scope>NUCLEOTIDE SEQUENCE [LARGE SCALE GENOMIC DNA]</scope>
    <source>
        <strain evidence="9">DSM 5477 / BU-1</strain>
    </source>
</reference>
<dbReference type="KEGG" id="pph:Ppha_0178"/>
<evidence type="ECO:0000256" key="5">
    <source>
        <dbReference type="ARBA" id="ARBA00023295"/>
    </source>
</evidence>
<dbReference type="InterPro" id="IPR001764">
    <property type="entry name" value="Glyco_hydro_3_N"/>
</dbReference>
<protein>
    <recommendedName>
        <fullName evidence="3">beta-N-acetylhexosaminidase</fullName>
        <ecNumber evidence="3">3.2.1.52</ecNumber>
    </recommendedName>
</protein>
<dbReference type="SUPFAM" id="SSF51445">
    <property type="entry name" value="(Trans)glycosidases"/>
    <property type="match status" value="1"/>
</dbReference>
<dbReference type="EC" id="3.2.1.52" evidence="3"/>
<feature type="chain" id="PRO_5002825835" description="beta-N-acetylhexosaminidase" evidence="6">
    <location>
        <begin position="22"/>
        <end position="591"/>
    </location>
</feature>
<dbReference type="GO" id="GO:0009254">
    <property type="term" value="P:peptidoglycan turnover"/>
    <property type="evidence" value="ECO:0007669"/>
    <property type="project" value="TreeGrafter"/>
</dbReference>
<evidence type="ECO:0000313" key="8">
    <source>
        <dbReference type="EMBL" id="ACF42516.1"/>
    </source>
</evidence>
<dbReference type="RefSeq" id="WP_012507014.1">
    <property type="nucleotide sequence ID" value="NC_011060.1"/>
</dbReference>
<gene>
    <name evidence="8" type="ordered locus">Ppha_0178</name>
</gene>
<dbReference type="OrthoDB" id="9805821at2"/>
<dbReference type="STRING" id="324925.Ppha_0178"/>
<dbReference type="eggNOG" id="COG1472">
    <property type="taxonomic scope" value="Bacteria"/>
</dbReference>
<evidence type="ECO:0000256" key="4">
    <source>
        <dbReference type="ARBA" id="ARBA00022801"/>
    </source>
</evidence>
<dbReference type="Pfam" id="PF00933">
    <property type="entry name" value="Glyco_hydro_3"/>
    <property type="match status" value="1"/>
</dbReference>
<keyword evidence="5" id="KW-0326">Glycosidase</keyword>
<feature type="signal peptide" evidence="6">
    <location>
        <begin position="1"/>
        <end position="21"/>
    </location>
</feature>
<dbReference type="GO" id="GO:0005975">
    <property type="term" value="P:carbohydrate metabolic process"/>
    <property type="evidence" value="ECO:0007669"/>
    <property type="project" value="InterPro"/>
</dbReference>
<keyword evidence="9" id="KW-1185">Reference proteome</keyword>
<evidence type="ECO:0000313" key="9">
    <source>
        <dbReference type="Proteomes" id="UP000002724"/>
    </source>
</evidence>
<evidence type="ECO:0000259" key="7">
    <source>
        <dbReference type="Pfam" id="PF00933"/>
    </source>
</evidence>
<sequence length="591" mass="64575" precursor="true">MKKQSRLALFPLFILLLLMTAGETGSAKSKPGTEKWCAQQIFSRKDSHIEESLKGLTLSEKVGEMLIAQIEAHYSGSYDKEYQLLSRLVQEGKIGGIMFLKGDAFSAAMLANHFQSIAPRPLLMSADMERGVAMRLSGATEFPPNMAVAATQDPELAALMAKAIAEEAKIVGLHQNYAPTVDLNSNPLNPIINTRSFGDRIPLTITMSNAVIKGLQSHGMIATAKHFPGHGNVTIDSHISLPLLQADRQELDAYELKPFKAAIEQGVISIMIGHLAVPKLTGTLEPASISKTIVTDLLRHDLGFTGLIITDALNMKALYNGENVPEISVKAVQAGNDLLLFSPDPELAHSSIVKAVEEGVIPMEQIDASVRRILQAKQWLEIDNRKLVNLNRIKDEINPESHRTLAQTITSRAITLAGDANHYLPLNREASSGNVLNIILQDKTNSETGKGYSKKLDHYYAATHIRIDPDTDSLRYANATELATRASAVLVTSFVKALSGSGTLKLTEKQQQFIHSLTGIVPKEKPLIFVSFGTPYIINYFPEITTYLCTYSENDSSEEMAVEVLKGNLTPQGMLPVSLQEPSRLNGTSLQ</sequence>